<comment type="similarity">
    <text evidence="1">Belongs to the short-chain dehydrogenases/reductases (SDR) family.</text>
</comment>
<dbReference type="InterPro" id="IPR050259">
    <property type="entry name" value="SDR"/>
</dbReference>
<dbReference type="PANTHER" id="PTHR42879">
    <property type="entry name" value="3-OXOACYL-(ACYL-CARRIER-PROTEIN) REDUCTASE"/>
    <property type="match status" value="1"/>
</dbReference>
<dbReference type="Pfam" id="PF13561">
    <property type="entry name" value="adh_short_C2"/>
    <property type="match status" value="1"/>
</dbReference>
<dbReference type="PRINTS" id="PR00081">
    <property type="entry name" value="GDHRDH"/>
</dbReference>
<dbReference type="EMBL" id="UINC01100690">
    <property type="protein sequence ID" value="SVC60941.1"/>
    <property type="molecule type" value="Genomic_DNA"/>
</dbReference>
<dbReference type="SUPFAM" id="SSF51735">
    <property type="entry name" value="NAD(P)-binding Rossmann-fold domains"/>
    <property type="match status" value="1"/>
</dbReference>
<name>A0A382NMW6_9ZZZZ</name>
<evidence type="ECO:0000313" key="2">
    <source>
        <dbReference type="EMBL" id="SVC60941.1"/>
    </source>
</evidence>
<sequence length="267" mass="28520">MENKLTTSLKGLNALVCGSTSGIGKSTAQEFASLGVSVTLFARNEEKLKETLSSLNNTDHKQHQYLVGDFDNPNNIKEIIKAHIVSDNKYHILVNNSGGPPLARSADATEEQWATAVHRSLIFFGRMCRESLPHLKARGSGRIINILASTVYNPIPNLALSGATRMGVVAYAKSLADEVGRDGILVNNVCPGSILSDRMLSNVTSRAKELGISVEDALALRAEDTAVGRVGEPVELANLVAFLASDKSTYITGTTILVDGGLVRSVM</sequence>
<accession>A0A382NMW6</accession>
<evidence type="ECO:0000256" key="1">
    <source>
        <dbReference type="ARBA" id="ARBA00006484"/>
    </source>
</evidence>
<dbReference type="InterPro" id="IPR036291">
    <property type="entry name" value="NAD(P)-bd_dom_sf"/>
</dbReference>
<reference evidence="2" key="1">
    <citation type="submission" date="2018-05" db="EMBL/GenBank/DDBJ databases">
        <authorList>
            <person name="Lanie J.A."/>
            <person name="Ng W.-L."/>
            <person name="Kazmierczak K.M."/>
            <person name="Andrzejewski T.M."/>
            <person name="Davidsen T.M."/>
            <person name="Wayne K.J."/>
            <person name="Tettelin H."/>
            <person name="Glass J.I."/>
            <person name="Rusch D."/>
            <person name="Podicherti R."/>
            <person name="Tsui H.-C.T."/>
            <person name="Winkler M.E."/>
        </authorList>
    </citation>
    <scope>NUCLEOTIDE SEQUENCE</scope>
</reference>
<proteinExistence type="inferred from homology"/>
<dbReference type="PANTHER" id="PTHR42879:SF6">
    <property type="entry name" value="NADPH-DEPENDENT REDUCTASE BACG"/>
    <property type="match status" value="1"/>
</dbReference>
<evidence type="ECO:0008006" key="3">
    <source>
        <dbReference type="Google" id="ProtNLM"/>
    </source>
</evidence>
<gene>
    <name evidence="2" type="ORF">METZ01_LOCUS313795</name>
</gene>
<dbReference type="Gene3D" id="3.40.50.720">
    <property type="entry name" value="NAD(P)-binding Rossmann-like Domain"/>
    <property type="match status" value="1"/>
</dbReference>
<organism evidence="2">
    <name type="scientific">marine metagenome</name>
    <dbReference type="NCBI Taxonomy" id="408172"/>
    <lineage>
        <taxon>unclassified sequences</taxon>
        <taxon>metagenomes</taxon>
        <taxon>ecological metagenomes</taxon>
    </lineage>
</organism>
<dbReference type="InterPro" id="IPR002347">
    <property type="entry name" value="SDR_fam"/>
</dbReference>
<dbReference type="AlphaFoldDB" id="A0A382NMW6"/>
<protein>
    <recommendedName>
        <fullName evidence="3">3-oxoacyl-ACP reductase</fullName>
    </recommendedName>
</protein>